<dbReference type="PANTHER" id="PTHR32370">
    <property type="entry name" value="OS12G0117600 PROTEIN"/>
    <property type="match status" value="1"/>
</dbReference>
<dbReference type="InterPro" id="IPR043454">
    <property type="entry name" value="NPH3/RPT2-like"/>
</dbReference>
<evidence type="ECO:0000313" key="2">
    <source>
        <dbReference type="EMBL" id="KAG0592560.1"/>
    </source>
</evidence>
<dbReference type="SMART" id="SM00213">
    <property type="entry name" value="UBQ"/>
    <property type="match status" value="1"/>
</dbReference>
<feature type="domain" description="Ubiquitin-like" evidence="1">
    <location>
        <begin position="539"/>
        <end position="613"/>
    </location>
</feature>
<dbReference type="SUPFAM" id="SSF54236">
    <property type="entry name" value="Ubiquitin-like"/>
    <property type="match status" value="1"/>
</dbReference>
<dbReference type="AlphaFoldDB" id="A0A8T0J9I3"/>
<reference evidence="2" key="1">
    <citation type="submission" date="2020-06" db="EMBL/GenBank/DDBJ databases">
        <title>WGS assembly of Ceratodon purpureus strain R40.</title>
        <authorList>
            <person name="Carey S.B."/>
            <person name="Jenkins J."/>
            <person name="Shu S."/>
            <person name="Lovell J.T."/>
            <person name="Sreedasyam A."/>
            <person name="Maumus F."/>
            <person name="Tiley G.P."/>
            <person name="Fernandez-Pozo N."/>
            <person name="Barry K."/>
            <person name="Chen C."/>
            <person name="Wang M."/>
            <person name="Lipzen A."/>
            <person name="Daum C."/>
            <person name="Saski C.A."/>
            <person name="Payton A.C."/>
            <person name="Mcbreen J.C."/>
            <person name="Conrad R.E."/>
            <person name="Kollar L.M."/>
            <person name="Olsson S."/>
            <person name="Huttunen S."/>
            <person name="Landis J.B."/>
            <person name="Wickett N.J."/>
            <person name="Johnson M.G."/>
            <person name="Rensing S.A."/>
            <person name="Grimwood J."/>
            <person name="Schmutz J."/>
            <person name="Mcdaniel S.F."/>
        </authorList>
    </citation>
    <scope>NUCLEOTIDE SEQUENCE</scope>
    <source>
        <strain evidence="2">R40</strain>
    </source>
</reference>
<dbReference type="InterPro" id="IPR029071">
    <property type="entry name" value="Ubiquitin-like_domsf"/>
</dbReference>
<evidence type="ECO:0000259" key="1">
    <source>
        <dbReference type="SMART" id="SM00213"/>
    </source>
</evidence>
<dbReference type="InterPro" id="IPR000626">
    <property type="entry name" value="Ubiquitin-like_dom"/>
</dbReference>
<gene>
    <name evidence="2" type="ORF">KC19_1G262100</name>
</gene>
<dbReference type="CDD" id="cd17039">
    <property type="entry name" value="Ubl_ubiquitin_like"/>
    <property type="match status" value="1"/>
</dbReference>
<evidence type="ECO:0000313" key="3">
    <source>
        <dbReference type="Proteomes" id="UP000822688"/>
    </source>
</evidence>
<protein>
    <recommendedName>
        <fullName evidence="1">Ubiquitin-like domain-containing protein</fullName>
    </recommendedName>
</protein>
<accession>A0A8T0J9I3</accession>
<sequence length="649" mass="73763">MLATWSSVPRRIEIPVRASSRSRINVGPGRVTCLFDRLGESFKGDNMSDSGLGSELVVAGPGPLLRLLVDIHEVVVRIEHFQFLCSAYPFVHKSSSFRNAIQEFKKSNFNVTIREDNTIPPRQERPLPTIELVIPGGIQTFEYLRWFCYDSSLPITKENVLNLLGASSILGFTEDVAPDNLHSRCQGFIEEESKNHGFQGTMSILAHYDAMDSCDRLINDLEKENFNLLINKLAKHAVQFQNSDDKNTCEIVEFLLDLTKLYPEVLDAILQEFERLGVNMVGFFWCTESSTNLDILLGSDQDSQSTARCMIFSYFSDALDKCIAAGEVQIDRVDPRKLVMLLYPGIFRRPMLSGDAIKDYVSSRLSQLNGEDILGLHPRVVVDLVSTAVSASKDTMSRTEEMQHLGDLIDGALIFEAERNPWDGSTDSKENFKEMAECVPLNERESHDLLYDAVESFLRLFTQEEAEDIWNMVDLDKLSEAKFEAAIDFTLSHRDNYYVRLLRRRQDNHLSLKRKLSVLEENETKRKSRRIHDCCVTPFTVFVRSLDGSLLSLRVESHATTVNRIKETIIAKTQCIPSERFWWPVYQGQKLIESHTVAFYGIKKDCTLYIKVLLVDIPERKTLWLSPSTSNSKLTGVFVTESPCVCGCE</sequence>
<dbReference type="Proteomes" id="UP000822688">
    <property type="component" value="Chromosome 1"/>
</dbReference>
<dbReference type="EMBL" id="CM026421">
    <property type="protein sequence ID" value="KAG0592560.1"/>
    <property type="molecule type" value="Genomic_DNA"/>
</dbReference>
<dbReference type="Pfam" id="PF00240">
    <property type="entry name" value="ubiquitin"/>
    <property type="match status" value="1"/>
</dbReference>
<organism evidence="2 3">
    <name type="scientific">Ceratodon purpureus</name>
    <name type="common">Fire moss</name>
    <name type="synonym">Dicranum purpureum</name>
    <dbReference type="NCBI Taxonomy" id="3225"/>
    <lineage>
        <taxon>Eukaryota</taxon>
        <taxon>Viridiplantae</taxon>
        <taxon>Streptophyta</taxon>
        <taxon>Embryophyta</taxon>
        <taxon>Bryophyta</taxon>
        <taxon>Bryophytina</taxon>
        <taxon>Bryopsida</taxon>
        <taxon>Dicranidae</taxon>
        <taxon>Pseudoditrichales</taxon>
        <taxon>Ditrichaceae</taxon>
        <taxon>Ceratodon</taxon>
    </lineage>
</organism>
<keyword evidence="3" id="KW-1185">Reference proteome</keyword>
<proteinExistence type="predicted"/>
<comment type="caution">
    <text evidence="2">The sequence shown here is derived from an EMBL/GenBank/DDBJ whole genome shotgun (WGS) entry which is preliminary data.</text>
</comment>
<name>A0A8T0J9I3_CERPU</name>
<dbReference type="Gene3D" id="3.10.20.90">
    <property type="entry name" value="Phosphatidylinositol 3-kinase Catalytic Subunit, Chain A, domain 1"/>
    <property type="match status" value="1"/>
</dbReference>